<feature type="transmembrane region" description="Helical" evidence="2">
    <location>
        <begin position="7"/>
        <end position="24"/>
    </location>
</feature>
<accession>A0A968KUQ4</accession>
<feature type="transmembrane region" description="Helical" evidence="2">
    <location>
        <begin position="36"/>
        <end position="56"/>
    </location>
</feature>
<name>A0A968KUQ4_9SPIO</name>
<evidence type="ECO:0000313" key="4">
    <source>
        <dbReference type="Proteomes" id="UP000752013"/>
    </source>
</evidence>
<proteinExistence type="predicted"/>
<gene>
    <name evidence="3" type="ORF">HCT46_00675</name>
</gene>
<feature type="region of interest" description="Disordered" evidence="1">
    <location>
        <begin position="70"/>
        <end position="93"/>
    </location>
</feature>
<evidence type="ECO:0000256" key="1">
    <source>
        <dbReference type="SAM" id="MobiDB-lite"/>
    </source>
</evidence>
<keyword evidence="2" id="KW-0472">Membrane</keyword>
<feature type="region of interest" description="Disordered" evidence="1">
    <location>
        <begin position="114"/>
        <end position="145"/>
    </location>
</feature>
<dbReference type="Proteomes" id="UP000752013">
    <property type="component" value="Unassembled WGS sequence"/>
</dbReference>
<reference evidence="3" key="1">
    <citation type="submission" date="2020-03" db="EMBL/GenBank/DDBJ databases">
        <title>Spirochaetal bacteria isolated from arthropods constitute a novel genus Entomospira genus novum within the order Spirochaetales.</title>
        <authorList>
            <person name="Grana-Miraglia L."/>
            <person name="Sikutova S."/>
            <person name="Fingerle V."/>
            <person name="Sing A."/>
            <person name="Castillo-Ramirez S."/>
            <person name="Margos G."/>
            <person name="Rudolf I."/>
        </authorList>
    </citation>
    <scope>NUCLEOTIDE SEQUENCE</scope>
    <source>
        <strain evidence="3">BR208</strain>
    </source>
</reference>
<dbReference type="AlphaFoldDB" id="A0A968KUQ4"/>
<organism evidence="3 4">
    <name type="scientific">Entomospira nematocerorum</name>
    <dbReference type="NCBI Taxonomy" id="2719987"/>
    <lineage>
        <taxon>Bacteria</taxon>
        <taxon>Pseudomonadati</taxon>
        <taxon>Spirochaetota</taxon>
        <taxon>Spirochaetia</taxon>
        <taxon>Spirochaetales</taxon>
        <taxon>Spirochaetaceae</taxon>
        <taxon>Entomospira</taxon>
    </lineage>
</organism>
<keyword evidence="2" id="KW-1133">Transmembrane helix</keyword>
<protein>
    <submittedName>
        <fullName evidence="3">Uncharacterized protein</fullName>
    </submittedName>
</protein>
<comment type="caution">
    <text evidence="3">The sequence shown here is derived from an EMBL/GenBank/DDBJ whole genome shotgun (WGS) entry which is preliminary data.</text>
</comment>
<sequence length="161" mass="17954">MKRLISITVIPFLIAFTINIILGITRDSVKIGLTLWRAILTTLITWIVITSIHWIIKKFLPELLLPLGETGDVDSSSDGTISELEPETRETGNKVDLVLNDNFFTESNYRDFSAKSDDMNETQDNLGSSATSSTPEAGMFTREDPRILAQAVRTTMSRDDS</sequence>
<dbReference type="EMBL" id="JAATLK010000001">
    <property type="protein sequence ID" value="NIZ46443.1"/>
    <property type="molecule type" value="Genomic_DNA"/>
</dbReference>
<evidence type="ECO:0000256" key="2">
    <source>
        <dbReference type="SAM" id="Phobius"/>
    </source>
</evidence>
<evidence type="ECO:0000313" key="3">
    <source>
        <dbReference type="EMBL" id="NIZ46443.1"/>
    </source>
</evidence>
<keyword evidence="4" id="KW-1185">Reference proteome</keyword>
<feature type="compositionally biased region" description="Polar residues" evidence="1">
    <location>
        <begin position="122"/>
        <end position="135"/>
    </location>
</feature>
<keyword evidence="2" id="KW-0812">Transmembrane</keyword>
<dbReference type="RefSeq" id="WP_167702910.1">
    <property type="nucleotide sequence ID" value="NZ_CP118168.1"/>
</dbReference>